<keyword evidence="2" id="KW-1185">Reference proteome</keyword>
<protein>
    <submittedName>
        <fullName evidence="1">Uncharacterized protein</fullName>
    </submittedName>
</protein>
<evidence type="ECO:0000313" key="1">
    <source>
        <dbReference type="EMBL" id="CAH2067101.1"/>
    </source>
</evidence>
<accession>A0ABN8IXQ0</accession>
<proteinExistence type="predicted"/>
<name>A0ABN8IXQ0_9NEOP</name>
<reference evidence="1" key="1">
    <citation type="submission" date="2022-03" db="EMBL/GenBank/DDBJ databases">
        <authorList>
            <person name="Martin H S."/>
        </authorList>
    </citation>
    <scope>NUCLEOTIDE SEQUENCE</scope>
</reference>
<evidence type="ECO:0000313" key="2">
    <source>
        <dbReference type="Proteomes" id="UP000837857"/>
    </source>
</evidence>
<feature type="non-terminal residue" evidence="1">
    <location>
        <position position="75"/>
    </location>
</feature>
<dbReference type="Proteomes" id="UP000837857">
    <property type="component" value="Chromosome 4"/>
</dbReference>
<organism evidence="1 2">
    <name type="scientific">Iphiclides podalirius</name>
    <name type="common">scarce swallowtail</name>
    <dbReference type="NCBI Taxonomy" id="110791"/>
    <lineage>
        <taxon>Eukaryota</taxon>
        <taxon>Metazoa</taxon>
        <taxon>Ecdysozoa</taxon>
        <taxon>Arthropoda</taxon>
        <taxon>Hexapoda</taxon>
        <taxon>Insecta</taxon>
        <taxon>Pterygota</taxon>
        <taxon>Neoptera</taxon>
        <taxon>Endopterygota</taxon>
        <taxon>Lepidoptera</taxon>
        <taxon>Glossata</taxon>
        <taxon>Ditrysia</taxon>
        <taxon>Papilionoidea</taxon>
        <taxon>Papilionidae</taxon>
        <taxon>Papilioninae</taxon>
        <taxon>Iphiclides</taxon>
    </lineage>
</organism>
<sequence length="75" mass="8436">MYIRQTTAALLKVGEGSSKRARRAARHHVEAHRGFEARVNSRLECACVTCRLASSRTLPPVLIFCVCPSRTMYML</sequence>
<dbReference type="EMBL" id="OW152816">
    <property type="protein sequence ID" value="CAH2067101.1"/>
    <property type="molecule type" value="Genomic_DNA"/>
</dbReference>
<gene>
    <name evidence="1" type="ORF">IPOD504_LOCUS13726</name>
</gene>